<sequence length="364" mass="42676">MECSNLICSKCVTSTHKSHSISDITDVVLEEKEKAKENIQELKLKTEAISSLQEKIRREHIEKLHVESKKCIGHIESVFKDLQSFLEAKGSIKTTEVEDNENIENQNFEAFLKNTDLVHKQYVHILSELENLLLEKHDITFYSGYRSIQSDIQTLVNIREEPPFARVPRFEDESLYREVLEHMESKMDTSLCQNCSVQKKKIEDLQSEYNICKETFHRDIETKDDELKTLSKDIKSLKEEKNTMQSSFTRVTNLKDAENEQLSYNVECLKKDIEKKNDELQKQSQEIQSLIKENMRLKMSTPSRFEKFEEKMSTPSRFEKFEENKLRENIKTTKPAGDNLIVTALLWENRFDPETPTDLVSCIY</sequence>
<feature type="coiled-coil region" evidence="1">
    <location>
        <begin position="220"/>
        <end position="300"/>
    </location>
</feature>
<evidence type="ECO:0000256" key="1">
    <source>
        <dbReference type="SAM" id="Coils"/>
    </source>
</evidence>
<evidence type="ECO:0000313" key="3">
    <source>
        <dbReference type="Proteomes" id="UP000507470"/>
    </source>
</evidence>
<dbReference type="SUPFAM" id="SSF57845">
    <property type="entry name" value="B-box zinc-binding domain"/>
    <property type="match status" value="1"/>
</dbReference>
<name>A0A6J8BRM3_MYTCO</name>
<dbReference type="Proteomes" id="UP000507470">
    <property type="component" value="Unassembled WGS sequence"/>
</dbReference>
<dbReference type="AlphaFoldDB" id="A0A6J8BRM3"/>
<organism evidence="2 3">
    <name type="scientific">Mytilus coruscus</name>
    <name type="common">Sea mussel</name>
    <dbReference type="NCBI Taxonomy" id="42192"/>
    <lineage>
        <taxon>Eukaryota</taxon>
        <taxon>Metazoa</taxon>
        <taxon>Spiralia</taxon>
        <taxon>Lophotrochozoa</taxon>
        <taxon>Mollusca</taxon>
        <taxon>Bivalvia</taxon>
        <taxon>Autobranchia</taxon>
        <taxon>Pteriomorphia</taxon>
        <taxon>Mytilida</taxon>
        <taxon>Mytiloidea</taxon>
        <taxon>Mytilidae</taxon>
        <taxon>Mytilinae</taxon>
        <taxon>Mytilus</taxon>
    </lineage>
</organism>
<protein>
    <submittedName>
        <fullName evidence="2">EEA1</fullName>
    </submittedName>
</protein>
<dbReference type="EMBL" id="CACVKT020003843">
    <property type="protein sequence ID" value="CAC5386176.1"/>
    <property type="molecule type" value="Genomic_DNA"/>
</dbReference>
<accession>A0A6J8BRM3</accession>
<keyword evidence="3" id="KW-1185">Reference proteome</keyword>
<proteinExistence type="predicted"/>
<dbReference type="OrthoDB" id="6195425at2759"/>
<dbReference type="Gene3D" id="3.30.160.60">
    <property type="entry name" value="Classic Zinc Finger"/>
    <property type="match status" value="1"/>
</dbReference>
<reference evidence="2 3" key="1">
    <citation type="submission" date="2020-06" db="EMBL/GenBank/DDBJ databases">
        <authorList>
            <person name="Li R."/>
            <person name="Bekaert M."/>
        </authorList>
    </citation>
    <scope>NUCLEOTIDE SEQUENCE [LARGE SCALE GENOMIC DNA]</scope>
    <source>
        <strain evidence="3">wild</strain>
    </source>
</reference>
<gene>
    <name evidence="2" type="ORF">MCOR_21643</name>
</gene>
<keyword evidence="1" id="KW-0175">Coiled coil</keyword>
<evidence type="ECO:0000313" key="2">
    <source>
        <dbReference type="EMBL" id="CAC5386176.1"/>
    </source>
</evidence>
<feature type="coiled-coil region" evidence="1">
    <location>
        <begin position="25"/>
        <end position="52"/>
    </location>
</feature>